<reference evidence="3 4" key="1">
    <citation type="submission" date="2024-05" db="EMBL/GenBank/DDBJ databases">
        <title>Genome sequencing and assembly of Indian major carp, Cirrhinus mrigala (Hamilton, 1822).</title>
        <authorList>
            <person name="Mohindra V."/>
            <person name="Chowdhury L.M."/>
            <person name="Lal K."/>
            <person name="Jena J.K."/>
        </authorList>
    </citation>
    <scope>NUCLEOTIDE SEQUENCE [LARGE SCALE GENOMIC DNA]</scope>
    <source>
        <strain evidence="3">CM1030</strain>
        <tissue evidence="3">Blood</tissue>
    </source>
</reference>
<dbReference type="InterPro" id="IPR012337">
    <property type="entry name" value="RNaseH-like_sf"/>
</dbReference>
<dbReference type="SUPFAM" id="SSF53098">
    <property type="entry name" value="Ribonuclease H-like"/>
    <property type="match status" value="1"/>
</dbReference>
<sequence length="534" mass="59951">MDLKSYSHCWKGFKSAKDAGTPENPQQARWALFLTRFNFTITYRPGSKNIPTDALSRQFSPEAPSEPEPIIPSNLVVSPIVWELDQDIQQATLQEPAPPECPEGKTYVPLSQCQTLLGTAHDSPGLDTQAAVGPSRFYNLVTGGPVCTVIPSGTSEAAQSVPSQLPTGKLVPLPIPQRPWSHLGVDFITDLPDSESNTCVLIIVDRFSKSCKLVPLKSLPTAMETAEQLFHQVFRHFGLLEEIVSDLGPQFTSHVWKAFFKLLGVSVNLSSGYHPQTNGQTERKIQELGRYLWAYCQDDQHSWSRFLPWAEYTQNSLRQDTTGLTPFQCVLGFQPPLFPWTEEPSNVPAVDHWFRESERVWDSAHHHLQRAVRRHKNLADARKRAAPNYQPGDLVWLSTRDLRLRLPCRKLSPRYIGPFSILWQINEVTFQLQLPPRYRIHPTFHVSLLKTFSPSATESPEPPPPEVLDPLLLLEFHRSHPNQPAPRSRGRPRRRGRASGAAPGRGGNVRYSPQPPPSAMSPTAPPTHSASPEF</sequence>
<organism evidence="3 4">
    <name type="scientific">Cirrhinus mrigala</name>
    <name type="common">Mrigala</name>
    <dbReference type="NCBI Taxonomy" id="683832"/>
    <lineage>
        <taxon>Eukaryota</taxon>
        <taxon>Metazoa</taxon>
        <taxon>Chordata</taxon>
        <taxon>Craniata</taxon>
        <taxon>Vertebrata</taxon>
        <taxon>Euteleostomi</taxon>
        <taxon>Actinopterygii</taxon>
        <taxon>Neopterygii</taxon>
        <taxon>Teleostei</taxon>
        <taxon>Ostariophysi</taxon>
        <taxon>Cypriniformes</taxon>
        <taxon>Cyprinidae</taxon>
        <taxon>Labeoninae</taxon>
        <taxon>Labeonini</taxon>
        <taxon>Cirrhinus</taxon>
    </lineage>
</organism>
<feature type="domain" description="Integrase catalytic" evidence="2">
    <location>
        <begin position="175"/>
        <end position="334"/>
    </location>
</feature>
<feature type="compositionally biased region" description="Basic residues" evidence="1">
    <location>
        <begin position="488"/>
        <end position="497"/>
    </location>
</feature>
<dbReference type="InterPro" id="IPR056924">
    <property type="entry name" value="SH3_Tf2-1"/>
</dbReference>
<keyword evidence="4" id="KW-1185">Reference proteome</keyword>
<dbReference type="PROSITE" id="PS50994">
    <property type="entry name" value="INTEGRASE"/>
    <property type="match status" value="1"/>
</dbReference>
<comment type="caution">
    <text evidence="3">The sequence shown here is derived from an EMBL/GenBank/DDBJ whole genome shotgun (WGS) entry which is preliminary data.</text>
</comment>
<dbReference type="Pfam" id="PF24626">
    <property type="entry name" value="SH3_Tf2-1"/>
    <property type="match status" value="1"/>
</dbReference>
<feature type="region of interest" description="Disordered" evidence="1">
    <location>
        <begin position="476"/>
        <end position="534"/>
    </location>
</feature>
<gene>
    <name evidence="3" type="ORF">M9458_056984</name>
</gene>
<name>A0ABD0MGT2_CIRMR</name>
<dbReference type="InterPro" id="IPR036397">
    <property type="entry name" value="RNaseH_sf"/>
</dbReference>
<feature type="compositionally biased region" description="Pro residues" evidence="1">
    <location>
        <begin position="513"/>
        <end position="525"/>
    </location>
</feature>
<dbReference type="Gene3D" id="3.30.420.10">
    <property type="entry name" value="Ribonuclease H-like superfamily/Ribonuclease H"/>
    <property type="match status" value="1"/>
</dbReference>
<dbReference type="InterPro" id="IPR001584">
    <property type="entry name" value="Integrase_cat-core"/>
</dbReference>
<accession>A0ABD0MGT2</accession>
<dbReference type="Pfam" id="PF00665">
    <property type="entry name" value="rve"/>
    <property type="match status" value="1"/>
</dbReference>
<proteinExistence type="predicted"/>
<dbReference type="PANTHER" id="PTHR37984:SF5">
    <property type="entry name" value="PROTEIN NYNRIN-LIKE"/>
    <property type="match status" value="1"/>
</dbReference>
<evidence type="ECO:0000259" key="2">
    <source>
        <dbReference type="PROSITE" id="PS50994"/>
    </source>
</evidence>
<dbReference type="PANTHER" id="PTHR37984">
    <property type="entry name" value="PROTEIN CBG26694"/>
    <property type="match status" value="1"/>
</dbReference>
<dbReference type="Proteomes" id="UP001529510">
    <property type="component" value="Unassembled WGS sequence"/>
</dbReference>
<dbReference type="AlphaFoldDB" id="A0ABD0MGT2"/>
<dbReference type="InterPro" id="IPR050951">
    <property type="entry name" value="Retrovirus_Pol_polyprotein"/>
</dbReference>
<protein>
    <recommendedName>
        <fullName evidence="2">Integrase catalytic domain-containing protein</fullName>
    </recommendedName>
</protein>
<dbReference type="EMBL" id="JAMKFB020000728">
    <property type="protein sequence ID" value="KAL0147706.1"/>
    <property type="molecule type" value="Genomic_DNA"/>
</dbReference>
<evidence type="ECO:0000256" key="1">
    <source>
        <dbReference type="SAM" id="MobiDB-lite"/>
    </source>
</evidence>
<evidence type="ECO:0000313" key="3">
    <source>
        <dbReference type="EMBL" id="KAL0147706.1"/>
    </source>
</evidence>
<evidence type="ECO:0000313" key="4">
    <source>
        <dbReference type="Proteomes" id="UP001529510"/>
    </source>
</evidence>